<evidence type="ECO:0000313" key="3">
    <source>
        <dbReference type="Proteomes" id="UP000069850"/>
    </source>
</evidence>
<dbReference type="KEGG" id="mema:MMAB1_0565"/>
<dbReference type="Proteomes" id="UP000069850">
    <property type="component" value="Chromosome 1"/>
</dbReference>
<dbReference type="Gene3D" id="2.60.40.10">
    <property type="entry name" value="Immunoglobulins"/>
    <property type="match status" value="1"/>
</dbReference>
<reference evidence="2 3" key="1">
    <citation type="submission" date="2016-01" db="EMBL/GenBank/DDBJ databases">
        <authorList>
            <person name="Manzoor S."/>
        </authorList>
    </citation>
    <scope>NUCLEOTIDE SEQUENCE [LARGE SCALE GENOMIC DNA]</scope>
    <source>
        <strain evidence="2">Methanoculleus sp MAB1</strain>
    </source>
</reference>
<evidence type="ECO:0000256" key="1">
    <source>
        <dbReference type="SAM" id="MobiDB-lite"/>
    </source>
</evidence>
<dbReference type="InterPro" id="IPR013783">
    <property type="entry name" value="Ig-like_fold"/>
</dbReference>
<dbReference type="AlphaFoldDB" id="A0A0X3BI20"/>
<evidence type="ECO:0008006" key="4">
    <source>
        <dbReference type="Google" id="ProtNLM"/>
    </source>
</evidence>
<dbReference type="GeneID" id="70638033"/>
<organism evidence="2 3">
    <name type="scientific">Methanoculleus bourgensis</name>
    <dbReference type="NCBI Taxonomy" id="83986"/>
    <lineage>
        <taxon>Archaea</taxon>
        <taxon>Methanobacteriati</taxon>
        <taxon>Methanobacteriota</taxon>
        <taxon>Stenosarchaea group</taxon>
        <taxon>Methanomicrobia</taxon>
        <taxon>Methanomicrobiales</taxon>
        <taxon>Methanomicrobiaceae</taxon>
        <taxon>Methanoculleus</taxon>
    </lineage>
</organism>
<accession>A0A0X3BI20</accession>
<dbReference type="RefSeq" id="WP_062261789.1">
    <property type="nucleotide sequence ID" value="NZ_LT158599.1"/>
</dbReference>
<name>A0A0X3BI20_9EURY</name>
<feature type="region of interest" description="Disordered" evidence="1">
    <location>
        <begin position="159"/>
        <end position="185"/>
    </location>
</feature>
<sequence>MGTGHHGLLPVLLIVVCLLASPAAAGPEDVTVTSVVVDPVVLMQDDSGTITVVVQNNGPTPVQVGRARLYGDGVVPVSEPYPSVGVIGAGTGRTFSFAVRADAPDGTYYPVFHLDFRENGTLRYPVPVRVDNTPLSATVAQRPETFSPGREAAITVNVGNPRPNAASGVQVTPQGRGLPSPRLACSSATLRPMGLAPSTST</sequence>
<protein>
    <recommendedName>
        <fullName evidence="4">CARDB domain-containing protein</fullName>
    </recommendedName>
</protein>
<proteinExistence type="predicted"/>
<dbReference type="EMBL" id="LT158599">
    <property type="protein sequence ID" value="CVK31782.1"/>
    <property type="molecule type" value="Genomic_DNA"/>
</dbReference>
<gene>
    <name evidence="2" type="ORF">MMAB1_0565</name>
</gene>
<evidence type="ECO:0000313" key="2">
    <source>
        <dbReference type="EMBL" id="CVK31782.1"/>
    </source>
</evidence>